<dbReference type="SUPFAM" id="SSF56281">
    <property type="entry name" value="Metallo-hydrolase/oxidoreductase"/>
    <property type="match status" value="1"/>
</dbReference>
<dbReference type="InterPro" id="IPR001279">
    <property type="entry name" value="Metallo-B-lactamas"/>
</dbReference>
<dbReference type="PANTHER" id="PTHR42951:SF22">
    <property type="entry name" value="METALLO BETA-LACTAMASE SUPERFAMILY LIPOPROTEIN"/>
    <property type="match status" value="1"/>
</dbReference>
<dbReference type="CDD" id="cd07726">
    <property type="entry name" value="ST1585-like_MBL-fold"/>
    <property type="match status" value="1"/>
</dbReference>
<evidence type="ECO:0000259" key="1">
    <source>
        <dbReference type="SMART" id="SM00849"/>
    </source>
</evidence>
<dbReference type="Gene3D" id="3.60.15.10">
    <property type="entry name" value="Ribonuclease Z/Hydroxyacylglutathione hydrolase-like"/>
    <property type="match status" value="1"/>
</dbReference>
<organism evidence="2 3">
    <name type="scientific">Sphaerotilus hippei</name>
    <dbReference type="NCBI Taxonomy" id="744406"/>
    <lineage>
        <taxon>Bacteria</taxon>
        <taxon>Pseudomonadati</taxon>
        <taxon>Pseudomonadota</taxon>
        <taxon>Betaproteobacteria</taxon>
        <taxon>Burkholderiales</taxon>
        <taxon>Sphaerotilaceae</taxon>
        <taxon>Sphaerotilus</taxon>
    </lineage>
</organism>
<accession>A0A318H4W1</accession>
<evidence type="ECO:0000313" key="3">
    <source>
        <dbReference type="Proteomes" id="UP000247811"/>
    </source>
</evidence>
<dbReference type="SMART" id="SM00849">
    <property type="entry name" value="Lactamase_B"/>
    <property type="match status" value="1"/>
</dbReference>
<sequence>MDTIRDMNSAPLPPWLHPLGPGLWCIDTGLERDHFDACYLMVDEGRAAFLDTGHNAAVPRLLGALDHLGLGPDSVDWVIPTHVHLDHAGGAGLLMQQLPHARALIHPKGARHLIQPIALIEGAKAVYGAEVMARTYGEIQPIDEQRVVRSHDEQRIQVGQRELRLIDAPGHANHHHAIWDERSRGWFTGDTYGISYRELDGAAGIFLFPTTTPVQFDPAALRQTTARMAAAHPQWLYLTHYGAVPHDERVARQFQDLLTVFETRTLALADEPVAGREAALRHMVGQALLEALRESGSTVSDERAHDVLDFDIQLNAQGLQVWLNRRSSVR</sequence>
<protein>
    <submittedName>
        <fullName evidence="2">Metallo-beta-lactamase superfamily protein</fullName>
    </submittedName>
</protein>
<gene>
    <name evidence="2" type="ORF">C7444_107162</name>
</gene>
<keyword evidence="3" id="KW-1185">Reference proteome</keyword>
<dbReference type="InterPro" id="IPR037482">
    <property type="entry name" value="ST1585_MBL-fold"/>
</dbReference>
<feature type="domain" description="Metallo-beta-lactamase" evidence="1">
    <location>
        <begin position="35"/>
        <end position="240"/>
    </location>
</feature>
<dbReference type="Pfam" id="PF00753">
    <property type="entry name" value="Lactamase_B"/>
    <property type="match status" value="1"/>
</dbReference>
<name>A0A318H4W1_9BURK</name>
<dbReference type="InterPro" id="IPR050855">
    <property type="entry name" value="NDM-1-like"/>
</dbReference>
<evidence type="ECO:0000313" key="2">
    <source>
        <dbReference type="EMBL" id="PXW96256.1"/>
    </source>
</evidence>
<dbReference type="InterPro" id="IPR036866">
    <property type="entry name" value="RibonucZ/Hydroxyglut_hydro"/>
</dbReference>
<comment type="caution">
    <text evidence="2">The sequence shown here is derived from an EMBL/GenBank/DDBJ whole genome shotgun (WGS) entry which is preliminary data.</text>
</comment>
<dbReference type="Proteomes" id="UP000247811">
    <property type="component" value="Unassembled WGS sequence"/>
</dbReference>
<dbReference type="AlphaFoldDB" id="A0A318H4W1"/>
<dbReference type="EMBL" id="QJJS01000007">
    <property type="protein sequence ID" value="PXW96256.1"/>
    <property type="molecule type" value="Genomic_DNA"/>
</dbReference>
<proteinExistence type="predicted"/>
<dbReference type="PANTHER" id="PTHR42951">
    <property type="entry name" value="METALLO-BETA-LACTAMASE DOMAIN-CONTAINING"/>
    <property type="match status" value="1"/>
</dbReference>
<reference evidence="2 3" key="1">
    <citation type="submission" date="2018-05" db="EMBL/GenBank/DDBJ databases">
        <title>Genomic Encyclopedia of Type Strains, Phase IV (KMG-IV): sequencing the most valuable type-strain genomes for metagenomic binning, comparative biology and taxonomic classification.</title>
        <authorList>
            <person name="Goeker M."/>
        </authorList>
    </citation>
    <scope>NUCLEOTIDE SEQUENCE [LARGE SCALE GENOMIC DNA]</scope>
    <source>
        <strain evidence="2 3">DSM 566</strain>
    </source>
</reference>